<name>A0A0C3DCZ1_9AGAM</name>
<evidence type="ECO:0000313" key="2">
    <source>
        <dbReference type="Proteomes" id="UP000053989"/>
    </source>
</evidence>
<keyword evidence="2" id="KW-1185">Reference proteome</keyword>
<dbReference type="InParanoid" id="A0A0C3DCZ1"/>
<reference evidence="1 2" key="1">
    <citation type="submission" date="2014-04" db="EMBL/GenBank/DDBJ databases">
        <authorList>
            <consortium name="DOE Joint Genome Institute"/>
            <person name="Kuo A."/>
            <person name="Kohler A."/>
            <person name="Nagy L.G."/>
            <person name="Floudas D."/>
            <person name="Copeland A."/>
            <person name="Barry K.W."/>
            <person name="Cichocki N."/>
            <person name="Veneault-Fourrey C."/>
            <person name="LaButti K."/>
            <person name="Lindquist E.A."/>
            <person name="Lipzen A."/>
            <person name="Lundell T."/>
            <person name="Morin E."/>
            <person name="Murat C."/>
            <person name="Sun H."/>
            <person name="Tunlid A."/>
            <person name="Henrissat B."/>
            <person name="Grigoriev I.V."/>
            <person name="Hibbett D.S."/>
            <person name="Martin F."/>
            <person name="Nordberg H.P."/>
            <person name="Cantor M.N."/>
            <person name="Hua S.X."/>
        </authorList>
    </citation>
    <scope>NUCLEOTIDE SEQUENCE [LARGE SCALE GENOMIC DNA]</scope>
    <source>
        <strain evidence="1 2">Foug A</strain>
    </source>
</reference>
<evidence type="ECO:0000313" key="1">
    <source>
        <dbReference type="EMBL" id="KIM54264.1"/>
    </source>
</evidence>
<accession>A0A0C3DCZ1</accession>
<protein>
    <submittedName>
        <fullName evidence="1">Uncharacterized protein</fullName>
    </submittedName>
</protein>
<dbReference type="EMBL" id="KN822158">
    <property type="protein sequence ID" value="KIM54264.1"/>
    <property type="molecule type" value="Genomic_DNA"/>
</dbReference>
<dbReference type="Proteomes" id="UP000053989">
    <property type="component" value="Unassembled WGS sequence"/>
</dbReference>
<proteinExistence type="predicted"/>
<dbReference type="HOGENOM" id="CLU_2887099_0_0_1"/>
<reference evidence="2" key="2">
    <citation type="submission" date="2015-01" db="EMBL/GenBank/DDBJ databases">
        <title>Evolutionary Origins and Diversification of the Mycorrhizal Mutualists.</title>
        <authorList>
            <consortium name="DOE Joint Genome Institute"/>
            <consortium name="Mycorrhizal Genomics Consortium"/>
            <person name="Kohler A."/>
            <person name="Kuo A."/>
            <person name="Nagy L.G."/>
            <person name="Floudas D."/>
            <person name="Copeland A."/>
            <person name="Barry K.W."/>
            <person name="Cichocki N."/>
            <person name="Veneault-Fourrey C."/>
            <person name="LaButti K."/>
            <person name="Lindquist E.A."/>
            <person name="Lipzen A."/>
            <person name="Lundell T."/>
            <person name="Morin E."/>
            <person name="Murat C."/>
            <person name="Riley R."/>
            <person name="Ohm R."/>
            <person name="Sun H."/>
            <person name="Tunlid A."/>
            <person name="Henrissat B."/>
            <person name="Grigoriev I.V."/>
            <person name="Hibbett D.S."/>
            <person name="Martin F."/>
        </authorList>
    </citation>
    <scope>NUCLEOTIDE SEQUENCE [LARGE SCALE GENOMIC DNA]</scope>
    <source>
        <strain evidence="2">Foug A</strain>
    </source>
</reference>
<sequence length="63" mass="6807">MIASQTAHDMPSNAPNQVLKSVVMLRVEIPSAKSIILSCAHERISTEQTSGLFLVLIIQTLCA</sequence>
<gene>
    <name evidence="1" type="ORF">SCLCIDRAFT_1222142</name>
</gene>
<dbReference type="AlphaFoldDB" id="A0A0C3DCZ1"/>
<organism evidence="1 2">
    <name type="scientific">Scleroderma citrinum Foug A</name>
    <dbReference type="NCBI Taxonomy" id="1036808"/>
    <lineage>
        <taxon>Eukaryota</taxon>
        <taxon>Fungi</taxon>
        <taxon>Dikarya</taxon>
        <taxon>Basidiomycota</taxon>
        <taxon>Agaricomycotina</taxon>
        <taxon>Agaricomycetes</taxon>
        <taxon>Agaricomycetidae</taxon>
        <taxon>Boletales</taxon>
        <taxon>Sclerodermatineae</taxon>
        <taxon>Sclerodermataceae</taxon>
        <taxon>Scleroderma</taxon>
    </lineage>
</organism>